<proteinExistence type="predicted"/>
<dbReference type="Proteomes" id="UP000269396">
    <property type="component" value="Unassembled WGS sequence"/>
</dbReference>
<gene>
    <name evidence="1" type="ORF">SMTD_LOCUS20515</name>
</gene>
<protein>
    <recommendedName>
        <fullName evidence="3">CCHC-type domain-containing protein</fullName>
    </recommendedName>
</protein>
<reference evidence="1 2" key="1">
    <citation type="submission" date="2018-11" db="EMBL/GenBank/DDBJ databases">
        <authorList>
            <consortium name="Pathogen Informatics"/>
        </authorList>
    </citation>
    <scope>NUCLEOTIDE SEQUENCE [LARGE SCALE GENOMIC DNA]</scope>
    <source>
        <strain>Denwood</strain>
        <strain evidence="2">Zambia</strain>
    </source>
</reference>
<organism evidence="1 2">
    <name type="scientific">Schistosoma mattheei</name>
    <dbReference type="NCBI Taxonomy" id="31246"/>
    <lineage>
        <taxon>Eukaryota</taxon>
        <taxon>Metazoa</taxon>
        <taxon>Spiralia</taxon>
        <taxon>Lophotrochozoa</taxon>
        <taxon>Platyhelminthes</taxon>
        <taxon>Trematoda</taxon>
        <taxon>Digenea</taxon>
        <taxon>Strigeidida</taxon>
        <taxon>Schistosomatoidea</taxon>
        <taxon>Schistosomatidae</taxon>
        <taxon>Schistosoma</taxon>
    </lineage>
</organism>
<dbReference type="AlphaFoldDB" id="A0A3P8KQ90"/>
<keyword evidence="2" id="KW-1185">Reference proteome</keyword>
<dbReference type="EMBL" id="UZAL01044644">
    <property type="protein sequence ID" value="VDP82669.1"/>
    <property type="molecule type" value="Genomic_DNA"/>
</dbReference>
<evidence type="ECO:0000313" key="2">
    <source>
        <dbReference type="Proteomes" id="UP000269396"/>
    </source>
</evidence>
<accession>A0A3P8KQ90</accession>
<evidence type="ECO:0008006" key="3">
    <source>
        <dbReference type="Google" id="ProtNLM"/>
    </source>
</evidence>
<evidence type="ECO:0000313" key="1">
    <source>
        <dbReference type="EMBL" id="VDP82669.1"/>
    </source>
</evidence>
<sequence>MSCGKFHLHSPCVFRNSKCSQCGKIEHIRSDCIITVHFVARSARLCNSDSSDLNVPNESYCNQIHDIILPDMHCSHDSWISNEIIYRYVENMLSSSNPDQTSDVVKSDVGPSHNQCFSSKILSRWYDESEEMAENSDRVQNYPNEVEVDAYFPLVCFARESSPYESHMFITHINAYLPDNRDNDVVYPNVKSRRNMYHNYCAS</sequence>
<name>A0A3P8KQ90_9TREM</name>